<gene>
    <name evidence="1" type="ORF">SAMN05421642_12354</name>
</gene>
<accession>A0A239MVU0</accession>
<reference evidence="2" key="1">
    <citation type="submission" date="2017-06" db="EMBL/GenBank/DDBJ databases">
        <authorList>
            <person name="Varghese N."/>
            <person name="Submissions S."/>
        </authorList>
    </citation>
    <scope>NUCLEOTIDE SEQUENCE [LARGE SCALE GENOMIC DNA]</scope>
    <source>
        <strain evidence="2">JCM 23211</strain>
    </source>
</reference>
<dbReference type="EMBL" id="FZOW01000023">
    <property type="protein sequence ID" value="SNT46745.1"/>
    <property type="molecule type" value="Genomic_DNA"/>
</dbReference>
<evidence type="ECO:0000313" key="1">
    <source>
        <dbReference type="EMBL" id="SNT46745.1"/>
    </source>
</evidence>
<name>A0A239MVU0_9NOCA</name>
<protein>
    <submittedName>
        <fullName evidence="1">Uncharacterized protein</fullName>
    </submittedName>
</protein>
<evidence type="ECO:0000313" key="2">
    <source>
        <dbReference type="Proteomes" id="UP000198327"/>
    </source>
</evidence>
<proteinExistence type="predicted"/>
<dbReference type="AlphaFoldDB" id="A0A239MVU0"/>
<organism evidence="1 2">
    <name type="scientific">Rhodococcoides kyotonense</name>
    <dbReference type="NCBI Taxonomy" id="398843"/>
    <lineage>
        <taxon>Bacteria</taxon>
        <taxon>Bacillati</taxon>
        <taxon>Actinomycetota</taxon>
        <taxon>Actinomycetes</taxon>
        <taxon>Mycobacteriales</taxon>
        <taxon>Nocardiaceae</taxon>
        <taxon>Rhodococcoides</taxon>
    </lineage>
</organism>
<dbReference type="Proteomes" id="UP000198327">
    <property type="component" value="Unassembled WGS sequence"/>
</dbReference>
<keyword evidence="2" id="KW-1185">Reference proteome</keyword>
<sequence>MAKPLSIIPRIRGSIVPKNFKTISVTVSAGASTGTATVTAGSLVLGIYPAGNQDQFVDNVAISSTTLTVTLAANATAANQYKVTILEP</sequence>